<dbReference type="InterPro" id="IPR030217">
    <property type="entry name" value="NXF_fam"/>
</dbReference>
<keyword evidence="10" id="KW-1185">Reference proteome</keyword>
<evidence type="ECO:0000256" key="1">
    <source>
        <dbReference type="ARBA" id="ARBA00004123"/>
    </source>
</evidence>
<dbReference type="SMART" id="SM00804">
    <property type="entry name" value="TAP_C"/>
    <property type="match status" value="1"/>
</dbReference>
<dbReference type="Gene3D" id="1.10.8.10">
    <property type="entry name" value="DNA helicase RuvA subunit, C-terminal domain"/>
    <property type="match status" value="1"/>
</dbReference>
<dbReference type="SUPFAM" id="SSF54427">
    <property type="entry name" value="NTF2-like"/>
    <property type="match status" value="1"/>
</dbReference>
<dbReference type="InterPro" id="IPR057125">
    <property type="entry name" value="NXF1/2/3/5-like_LRR"/>
</dbReference>
<evidence type="ECO:0000256" key="2">
    <source>
        <dbReference type="ARBA" id="ARBA00009285"/>
    </source>
</evidence>
<dbReference type="SUPFAM" id="SSF52058">
    <property type="entry name" value="L domain-like"/>
    <property type="match status" value="1"/>
</dbReference>
<evidence type="ECO:0000313" key="10">
    <source>
        <dbReference type="Proteomes" id="UP000818624"/>
    </source>
</evidence>
<proteinExistence type="inferred from homology"/>
<keyword evidence="5" id="KW-0509">mRNA transport</keyword>
<evidence type="ECO:0000256" key="3">
    <source>
        <dbReference type="ARBA" id="ARBA00022448"/>
    </source>
</evidence>
<keyword evidence="4" id="KW-0433">Leucine-rich repeat</keyword>
<dbReference type="SUPFAM" id="SSF46934">
    <property type="entry name" value="UBA-like"/>
    <property type="match status" value="1"/>
</dbReference>
<reference evidence="9 10" key="1">
    <citation type="journal article" date="2020" name="Elife">
        <title>Loss of centromere function drives karyotype evolution in closely related Malassezia species.</title>
        <authorList>
            <person name="Sankaranarayanan S.R."/>
            <person name="Ianiri G."/>
            <person name="Coelho M.A."/>
            <person name="Reza M.H."/>
            <person name="Thimmappa B.C."/>
            <person name="Ganguly P."/>
            <person name="Vadnala R.N."/>
            <person name="Sun S."/>
            <person name="Siddharthan R."/>
            <person name="Tellgren-Roth C."/>
            <person name="Dawson T.L."/>
            <person name="Heitman J."/>
            <person name="Sanyal K."/>
        </authorList>
    </citation>
    <scope>NUCLEOTIDE SEQUENCE [LARGE SCALE GENOMIC DNA]</scope>
    <source>
        <strain evidence="9">CBS14141</strain>
    </source>
</reference>
<dbReference type="Pfam" id="PF22602">
    <property type="entry name" value="NXF_NTF2"/>
    <property type="match status" value="1"/>
</dbReference>
<feature type="region of interest" description="Disordered" evidence="7">
    <location>
        <begin position="506"/>
        <end position="548"/>
    </location>
</feature>
<feature type="region of interest" description="Disordered" evidence="7">
    <location>
        <begin position="1"/>
        <end position="65"/>
    </location>
</feature>
<keyword evidence="6" id="KW-0539">Nucleus</keyword>
<name>A0ABY8EP49_MALFU</name>
<organism evidence="9 10">
    <name type="scientific">Malassezia furfur</name>
    <name type="common">Pityriasis versicolor infection agent</name>
    <name type="synonym">Pityrosporum furfur</name>
    <dbReference type="NCBI Taxonomy" id="55194"/>
    <lineage>
        <taxon>Eukaryota</taxon>
        <taxon>Fungi</taxon>
        <taxon>Dikarya</taxon>
        <taxon>Basidiomycota</taxon>
        <taxon>Ustilaginomycotina</taxon>
        <taxon>Malasseziomycetes</taxon>
        <taxon>Malasseziales</taxon>
        <taxon>Malasseziaceae</taxon>
        <taxon>Malassezia</taxon>
    </lineage>
</organism>
<dbReference type="Pfam" id="PF24048">
    <property type="entry name" value="LRR_NXF1-5"/>
    <property type="match status" value="1"/>
</dbReference>
<evidence type="ECO:0000256" key="7">
    <source>
        <dbReference type="SAM" id="MobiDB-lite"/>
    </source>
</evidence>
<gene>
    <name evidence="9" type="primary">MEX67</name>
    <name evidence="9" type="ORF">GLX27_001259</name>
</gene>
<dbReference type="PANTHER" id="PTHR10662:SF22">
    <property type="entry name" value="NUCLEAR RNA EXPORT FACTOR 1"/>
    <property type="match status" value="1"/>
</dbReference>
<dbReference type="Gene3D" id="3.10.450.50">
    <property type="match status" value="1"/>
</dbReference>
<dbReference type="InterPro" id="IPR032675">
    <property type="entry name" value="LRR_dom_sf"/>
</dbReference>
<comment type="similarity">
    <text evidence="2">Belongs to the NXF family.</text>
</comment>
<dbReference type="Gene3D" id="3.80.10.10">
    <property type="entry name" value="Ribonuclease Inhibitor"/>
    <property type="match status" value="1"/>
</dbReference>
<dbReference type="EMBL" id="CP046234">
    <property type="protein sequence ID" value="WFD46622.1"/>
    <property type="molecule type" value="Genomic_DNA"/>
</dbReference>
<evidence type="ECO:0000256" key="5">
    <source>
        <dbReference type="ARBA" id="ARBA00022816"/>
    </source>
</evidence>
<keyword evidence="3" id="KW-0813">Transport</keyword>
<dbReference type="InterPro" id="IPR005637">
    <property type="entry name" value="TAP_C_dom"/>
</dbReference>
<dbReference type="InterPro" id="IPR032710">
    <property type="entry name" value="NTF2-like_dom_sf"/>
</dbReference>
<evidence type="ECO:0000256" key="4">
    <source>
        <dbReference type="ARBA" id="ARBA00022614"/>
    </source>
</evidence>
<feature type="domain" description="TAP-C" evidence="8">
    <location>
        <begin position="551"/>
        <end position="614"/>
    </location>
</feature>
<feature type="compositionally biased region" description="Pro residues" evidence="7">
    <location>
        <begin position="520"/>
        <end position="544"/>
    </location>
</feature>
<dbReference type="InterPro" id="IPR009060">
    <property type="entry name" value="UBA-like_sf"/>
</dbReference>
<sequence>MPKRTQREPLVAGALRSAGLIDKESSMPIDDDGSATGPQLKRGQRRRLAREAADPLGKRPAAARRSVNINNVARPANQRANSKPLAERVAGGSATADVKPQTNVVQTLRTFLQQRFDAASGLLNLENMQQDTVLAEANIKPPGAPGAHKDLGTAIWKLSSEMFPNLTTLSLANNALTSLQSLTTLGQYLPKLANLSLERNELRWVRDLDVLASKRHGLHALTELLLVGNPMEQSAVDAGNTDGYRRDVLAKFPSLRILDRRPVSDVEHGFSQLFRGRSAKKAGPEAAQVPLRNFPLQLKAGFVDGDAAQVVPEFLSSYFARYDQDRAQLAPVYSANARFSFALNSSPPPRARAERLMHTMPHQKELVLDRYIDLGSRNILRSHNTKALLRNLHHGASAIVAFLQRLPKTTHPLHDASKFVVDAWVLPNVDVHAFTAANEQPDALLYITVHGEFAEAPSQGLRSFDRTFVVAPAAPTSEAAQNGWPCTIVSDMLTIRHYSKPTAWQPDTLPVGPVDAAQAPAPPPPASGAPAPGAPAPAPPPLSALPPHLQAQEPLAGLAPEQHTLALQLAAQTRLAYPYAVQCLVENAWDYAQALAAFAALQASQAIPAEAFVS</sequence>
<evidence type="ECO:0000256" key="6">
    <source>
        <dbReference type="ARBA" id="ARBA00023242"/>
    </source>
</evidence>
<dbReference type="PANTHER" id="PTHR10662">
    <property type="entry name" value="NUCLEAR RNA EXPORT FACTOR"/>
    <property type="match status" value="1"/>
</dbReference>
<evidence type="ECO:0000259" key="8">
    <source>
        <dbReference type="SMART" id="SM00804"/>
    </source>
</evidence>
<dbReference type="Pfam" id="PF03943">
    <property type="entry name" value="TAP_C"/>
    <property type="match status" value="1"/>
</dbReference>
<dbReference type="InterPro" id="IPR002075">
    <property type="entry name" value="NTF2_dom"/>
</dbReference>
<accession>A0ABY8EP49</accession>
<protein>
    <submittedName>
        <fullName evidence="9">Nuclear mRNA export, poly(A)+RNA binding protein</fullName>
    </submittedName>
</protein>
<evidence type="ECO:0000313" key="9">
    <source>
        <dbReference type="EMBL" id="WFD46622.1"/>
    </source>
</evidence>
<comment type="subcellular location">
    <subcellularLocation>
        <location evidence="1">Nucleus</location>
    </subcellularLocation>
</comment>
<dbReference type="Proteomes" id="UP000818624">
    <property type="component" value="Chromosome 1"/>
</dbReference>